<feature type="domain" description="RNA polymerase sigma factor 70 region 4 type 2" evidence="6">
    <location>
        <begin position="130"/>
        <end position="176"/>
    </location>
</feature>
<keyword evidence="3" id="KW-0731">Sigma factor</keyword>
<dbReference type="GO" id="GO:0003677">
    <property type="term" value="F:DNA binding"/>
    <property type="evidence" value="ECO:0007669"/>
    <property type="project" value="InterPro"/>
</dbReference>
<dbReference type="InterPro" id="IPR007627">
    <property type="entry name" value="RNA_pol_sigma70_r2"/>
</dbReference>
<dbReference type="Pfam" id="PF04542">
    <property type="entry name" value="Sigma70_r2"/>
    <property type="match status" value="1"/>
</dbReference>
<evidence type="ECO:0000256" key="3">
    <source>
        <dbReference type="ARBA" id="ARBA00023082"/>
    </source>
</evidence>
<evidence type="ECO:0000313" key="7">
    <source>
        <dbReference type="EMBL" id="MBB3186795.1"/>
    </source>
</evidence>
<evidence type="ECO:0000259" key="6">
    <source>
        <dbReference type="Pfam" id="PF08281"/>
    </source>
</evidence>
<dbReference type="InterPro" id="IPR013324">
    <property type="entry name" value="RNA_pol_sigma_r3/r4-like"/>
</dbReference>
<gene>
    <name evidence="7" type="ORF">FHX64_000958</name>
</gene>
<evidence type="ECO:0000256" key="2">
    <source>
        <dbReference type="ARBA" id="ARBA00023015"/>
    </source>
</evidence>
<dbReference type="InterPro" id="IPR013325">
    <property type="entry name" value="RNA_pol_sigma_r2"/>
</dbReference>
<dbReference type="EMBL" id="JACHYB010000001">
    <property type="protein sequence ID" value="MBB3186795.1"/>
    <property type="molecule type" value="Genomic_DNA"/>
</dbReference>
<keyword evidence="2" id="KW-0805">Transcription regulation</keyword>
<organism evidence="7 8">
    <name type="scientific">Microbacter margulisiae</name>
    <dbReference type="NCBI Taxonomy" id="1350067"/>
    <lineage>
        <taxon>Bacteria</taxon>
        <taxon>Pseudomonadati</taxon>
        <taxon>Bacteroidota</taxon>
        <taxon>Bacteroidia</taxon>
        <taxon>Bacteroidales</taxon>
        <taxon>Porphyromonadaceae</taxon>
        <taxon>Microbacter</taxon>
    </lineage>
</organism>
<dbReference type="SUPFAM" id="SSF88946">
    <property type="entry name" value="Sigma2 domain of RNA polymerase sigma factors"/>
    <property type="match status" value="1"/>
</dbReference>
<sequence>MKNEDEYIFKAIRKGDIQAFERFYKTYQPKLFAYGMGILKDEENVKDLVQETFIIFWENHEHILTDYSITAYLFKIFQSKCIKHLRFNAVKTNFSNLSEFKLQEIELAYYNPDDNILGTIFMHDVEALYANAIKKLPEQCREIFVLSRQHQMKSADIAVKLGLSVRTVENQIYKAIRIVREEMKDYAFPVVLTIVLLSGLF</sequence>
<dbReference type="InterPro" id="IPR039425">
    <property type="entry name" value="RNA_pol_sigma-70-like"/>
</dbReference>
<dbReference type="PANTHER" id="PTHR43133:SF46">
    <property type="entry name" value="RNA POLYMERASE SIGMA-70 FACTOR ECF SUBFAMILY"/>
    <property type="match status" value="1"/>
</dbReference>
<comment type="caution">
    <text evidence="7">The sequence shown here is derived from an EMBL/GenBank/DDBJ whole genome shotgun (WGS) entry which is preliminary data.</text>
</comment>
<dbReference type="Gene3D" id="1.10.10.10">
    <property type="entry name" value="Winged helix-like DNA-binding domain superfamily/Winged helix DNA-binding domain"/>
    <property type="match status" value="1"/>
</dbReference>
<keyword evidence="8" id="KW-1185">Reference proteome</keyword>
<dbReference type="InterPro" id="IPR014284">
    <property type="entry name" value="RNA_pol_sigma-70_dom"/>
</dbReference>
<dbReference type="Pfam" id="PF08281">
    <property type="entry name" value="Sigma70_r4_2"/>
    <property type="match status" value="1"/>
</dbReference>
<keyword evidence="4" id="KW-0804">Transcription</keyword>
<dbReference type="AlphaFoldDB" id="A0A7W5DQ87"/>
<comment type="similarity">
    <text evidence="1">Belongs to the sigma-70 factor family. ECF subfamily.</text>
</comment>
<evidence type="ECO:0000256" key="4">
    <source>
        <dbReference type="ARBA" id="ARBA00023163"/>
    </source>
</evidence>
<dbReference type="GO" id="GO:0006352">
    <property type="term" value="P:DNA-templated transcription initiation"/>
    <property type="evidence" value="ECO:0007669"/>
    <property type="project" value="InterPro"/>
</dbReference>
<feature type="domain" description="RNA polymerase sigma-70 region 2" evidence="5">
    <location>
        <begin position="23"/>
        <end position="87"/>
    </location>
</feature>
<reference evidence="7 8" key="1">
    <citation type="submission" date="2020-08" db="EMBL/GenBank/DDBJ databases">
        <title>Genomic Encyclopedia of Type Strains, Phase IV (KMG-IV): sequencing the most valuable type-strain genomes for metagenomic binning, comparative biology and taxonomic classification.</title>
        <authorList>
            <person name="Goeker M."/>
        </authorList>
    </citation>
    <scope>NUCLEOTIDE SEQUENCE [LARGE SCALE GENOMIC DNA]</scope>
    <source>
        <strain evidence="7 8">DSM 27471</strain>
    </source>
</reference>
<dbReference type="InterPro" id="IPR036388">
    <property type="entry name" value="WH-like_DNA-bd_sf"/>
</dbReference>
<accession>A0A7W5DQ87</accession>
<dbReference type="GO" id="GO:0016987">
    <property type="term" value="F:sigma factor activity"/>
    <property type="evidence" value="ECO:0007669"/>
    <property type="project" value="UniProtKB-KW"/>
</dbReference>
<protein>
    <submittedName>
        <fullName evidence="7">RNA polymerase sigma-70 factor (ECF subfamily)</fullName>
    </submittedName>
</protein>
<evidence type="ECO:0000313" key="8">
    <source>
        <dbReference type="Proteomes" id="UP000544222"/>
    </source>
</evidence>
<dbReference type="NCBIfam" id="TIGR02985">
    <property type="entry name" value="Sig70_bacteroi1"/>
    <property type="match status" value="1"/>
</dbReference>
<proteinExistence type="inferred from homology"/>
<evidence type="ECO:0000259" key="5">
    <source>
        <dbReference type="Pfam" id="PF04542"/>
    </source>
</evidence>
<dbReference type="Gene3D" id="1.10.1740.10">
    <property type="match status" value="1"/>
</dbReference>
<dbReference type="PANTHER" id="PTHR43133">
    <property type="entry name" value="RNA POLYMERASE ECF-TYPE SIGMA FACTO"/>
    <property type="match status" value="1"/>
</dbReference>
<dbReference type="InterPro" id="IPR013249">
    <property type="entry name" value="RNA_pol_sigma70_r4_t2"/>
</dbReference>
<name>A0A7W5DQ87_9PORP</name>
<dbReference type="RefSeq" id="WP_183412637.1">
    <property type="nucleotide sequence ID" value="NZ_JACHYB010000001.1"/>
</dbReference>
<evidence type="ECO:0000256" key="1">
    <source>
        <dbReference type="ARBA" id="ARBA00010641"/>
    </source>
</evidence>
<dbReference type="NCBIfam" id="TIGR02937">
    <property type="entry name" value="sigma70-ECF"/>
    <property type="match status" value="1"/>
</dbReference>
<dbReference type="InterPro" id="IPR014327">
    <property type="entry name" value="RNA_pol_sigma70_bacteroid"/>
</dbReference>
<dbReference type="Proteomes" id="UP000544222">
    <property type="component" value="Unassembled WGS sequence"/>
</dbReference>
<dbReference type="SUPFAM" id="SSF88659">
    <property type="entry name" value="Sigma3 and sigma4 domains of RNA polymerase sigma factors"/>
    <property type="match status" value="1"/>
</dbReference>